<feature type="signal peptide" evidence="1">
    <location>
        <begin position="1"/>
        <end position="25"/>
    </location>
</feature>
<dbReference type="InterPro" id="IPR012854">
    <property type="entry name" value="Cu_amine_oxidase-like_N"/>
</dbReference>
<dbReference type="AlphaFoldDB" id="A0A3G1KTA6"/>
<name>A0A3G1KTA6_FORW1</name>
<dbReference type="Gene3D" id="3.30.457.10">
    <property type="entry name" value="Copper amine oxidase-like, N-terminal domain"/>
    <property type="match status" value="1"/>
</dbReference>
<dbReference type="InterPro" id="IPR036582">
    <property type="entry name" value="Mao_N_sf"/>
</dbReference>
<dbReference type="Proteomes" id="UP000323521">
    <property type="component" value="Chromosome"/>
</dbReference>
<dbReference type="Pfam" id="PF07833">
    <property type="entry name" value="Cu_amine_oxidN1"/>
    <property type="match status" value="1"/>
</dbReference>
<gene>
    <name evidence="3" type="ORF">DCMF_13905</name>
</gene>
<evidence type="ECO:0000259" key="2">
    <source>
        <dbReference type="Pfam" id="PF07833"/>
    </source>
</evidence>
<dbReference type="OrthoDB" id="1803459at2"/>
<keyword evidence="4" id="KW-1185">Reference proteome</keyword>
<protein>
    <recommendedName>
        <fullName evidence="2">Copper amine oxidase-like N-terminal domain-containing protein</fullName>
    </recommendedName>
</protein>
<organism evidence="3 4">
    <name type="scientific">Formimonas warabiya</name>
    <dbReference type="NCBI Taxonomy" id="1761012"/>
    <lineage>
        <taxon>Bacteria</taxon>
        <taxon>Bacillati</taxon>
        <taxon>Bacillota</taxon>
        <taxon>Clostridia</taxon>
        <taxon>Eubacteriales</taxon>
        <taxon>Peptococcaceae</taxon>
        <taxon>Candidatus Formimonas</taxon>
    </lineage>
</organism>
<sequence>MNKHCLAALAVIILLTVLLPAGALADQPVKVLLDGESMNFDVPPVLEQGRVLVPLRPMVEALGKEAAWDPLKRMVTIIDTNNTVKLFVDSPIVYKGDREVKLDMPVTIKNGRTLAPIRFISEVLEARVEWQKEPKLVSIYREHNYLKSALNDCEYWLNTKSGDLYLLKNTAMLQKIGQLQLSIIGMGYMSAEQTPKGNVLLTVTDNFGEPGYNNIVYAVYLSDNKIAQRTMVHYYIWFKQNIKFYREYVVMTDGKKAYLVNDDTNEIEKTFDLVALGGQDDDYFIEWMEEDYVLIRPNQTGILMLINLKTKEKVLLYKELLSELEQKDVETNEVPYYGDGDHLKFIEAKNNVLYFKNNSNLQRDDKIYQYPLTNTSQQ</sequence>
<reference evidence="3 4" key="1">
    <citation type="submission" date="2016-10" db="EMBL/GenBank/DDBJ databases">
        <title>Complete Genome Sequence of Peptococcaceae strain DCMF.</title>
        <authorList>
            <person name="Edwards R.J."/>
            <person name="Holland S.I."/>
            <person name="Deshpande N.P."/>
            <person name="Wong Y.K."/>
            <person name="Ertan H."/>
            <person name="Manefield M."/>
            <person name="Russell T.L."/>
            <person name="Lee M.J."/>
        </authorList>
    </citation>
    <scope>NUCLEOTIDE SEQUENCE [LARGE SCALE GENOMIC DNA]</scope>
    <source>
        <strain evidence="3 4">DCMF</strain>
    </source>
</reference>
<keyword evidence="1" id="KW-0732">Signal</keyword>
<feature type="chain" id="PRO_5018147815" description="Copper amine oxidase-like N-terminal domain-containing protein" evidence="1">
    <location>
        <begin position="26"/>
        <end position="378"/>
    </location>
</feature>
<evidence type="ECO:0000313" key="3">
    <source>
        <dbReference type="EMBL" id="ATW25712.1"/>
    </source>
</evidence>
<accession>A0A3G1KTA6</accession>
<dbReference type="RefSeq" id="WP_148134977.1">
    <property type="nucleotide sequence ID" value="NZ_CP017634.1"/>
</dbReference>
<dbReference type="EMBL" id="CP017634">
    <property type="protein sequence ID" value="ATW25712.1"/>
    <property type="molecule type" value="Genomic_DNA"/>
</dbReference>
<dbReference type="SUPFAM" id="SSF55383">
    <property type="entry name" value="Copper amine oxidase, domain N"/>
    <property type="match status" value="1"/>
</dbReference>
<evidence type="ECO:0000256" key="1">
    <source>
        <dbReference type="SAM" id="SignalP"/>
    </source>
</evidence>
<feature type="domain" description="Copper amine oxidase-like N-terminal" evidence="2">
    <location>
        <begin position="33"/>
        <end position="139"/>
    </location>
</feature>
<proteinExistence type="predicted"/>
<dbReference type="KEGG" id="fwa:DCMF_13905"/>
<evidence type="ECO:0000313" key="4">
    <source>
        <dbReference type="Proteomes" id="UP000323521"/>
    </source>
</evidence>